<organism evidence="2 3">
    <name type="scientific">Actinokineospora guangxiensis</name>
    <dbReference type="NCBI Taxonomy" id="1490288"/>
    <lineage>
        <taxon>Bacteria</taxon>
        <taxon>Bacillati</taxon>
        <taxon>Actinomycetota</taxon>
        <taxon>Actinomycetes</taxon>
        <taxon>Pseudonocardiales</taxon>
        <taxon>Pseudonocardiaceae</taxon>
        <taxon>Actinokineospora</taxon>
    </lineage>
</organism>
<feature type="transmembrane region" description="Helical" evidence="1">
    <location>
        <begin position="82"/>
        <end position="102"/>
    </location>
</feature>
<proteinExistence type="predicted"/>
<comment type="caution">
    <text evidence="2">The sequence shown here is derived from an EMBL/GenBank/DDBJ whole genome shotgun (WGS) entry which is preliminary data.</text>
</comment>
<reference evidence="3" key="1">
    <citation type="journal article" date="2019" name="Int. J. Syst. Evol. Microbiol.">
        <title>The Global Catalogue of Microorganisms (GCM) 10K type strain sequencing project: providing services to taxonomists for standard genome sequencing and annotation.</title>
        <authorList>
            <consortium name="The Broad Institute Genomics Platform"/>
            <consortium name="The Broad Institute Genome Sequencing Center for Infectious Disease"/>
            <person name="Wu L."/>
            <person name="Ma J."/>
        </authorList>
    </citation>
    <scope>NUCLEOTIDE SEQUENCE [LARGE SCALE GENOMIC DNA]</scope>
    <source>
        <strain evidence="3">CCUG 59778</strain>
    </source>
</reference>
<accession>A0ABW0EGB8</accession>
<keyword evidence="1" id="KW-0472">Membrane</keyword>
<dbReference type="Proteomes" id="UP001596157">
    <property type="component" value="Unassembled WGS sequence"/>
</dbReference>
<evidence type="ECO:0000313" key="3">
    <source>
        <dbReference type="Proteomes" id="UP001596157"/>
    </source>
</evidence>
<dbReference type="EMBL" id="JBHSKF010000002">
    <property type="protein sequence ID" value="MFC5286442.1"/>
    <property type="molecule type" value="Genomic_DNA"/>
</dbReference>
<sequence>MGSPDGWAAGWAWTTGCARCCPRRCRCRRGGSSWPTRRAWSSSSRCRASWPSPTFAPTAYFALRVERTSGQRRAGRQLRERFPKFVLGFLAASVIATVYTGAVGSAEAKPVVAIVNGLAVVLFSTFTP</sequence>
<keyword evidence="1" id="KW-1133">Transmembrane helix</keyword>
<keyword evidence="3" id="KW-1185">Reference proteome</keyword>
<dbReference type="RefSeq" id="WP_378244373.1">
    <property type="nucleotide sequence ID" value="NZ_JBHSKF010000002.1"/>
</dbReference>
<evidence type="ECO:0000313" key="2">
    <source>
        <dbReference type="EMBL" id="MFC5286442.1"/>
    </source>
</evidence>
<evidence type="ECO:0000256" key="1">
    <source>
        <dbReference type="SAM" id="Phobius"/>
    </source>
</evidence>
<protein>
    <submittedName>
        <fullName evidence="2">Uncharacterized protein</fullName>
    </submittedName>
</protein>
<name>A0ABW0EGB8_9PSEU</name>
<gene>
    <name evidence="2" type="ORF">ACFPM7_05210</name>
</gene>
<keyword evidence="1" id="KW-0812">Transmembrane</keyword>